<dbReference type="Proteomes" id="UP001500058">
    <property type="component" value="Unassembled WGS sequence"/>
</dbReference>
<comment type="caution">
    <text evidence="2">The sequence shown here is derived from an EMBL/GenBank/DDBJ whole genome shotgun (WGS) entry which is preliminary data.</text>
</comment>
<dbReference type="EMBL" id="BAAATJ010000002">
    <property type="protein sequence ID" value="GAA2386922.1"/>
    <property type="molecule type" value="Genomic_DNA"/>
</dbReference>
<organism evidence="2 3">
    <name type="scientific">Streptomyces glaucosporus</name>
    <dbReference type="NCBI Taxonomy" id="284044"/>
    <lineage>
        <taxon>Bacteria</taxon>
        <taxon>Bacillati</taxon>
        <taxon>Actinomycetota</taxon>
        <taxon>Actinomycetes</taxon>
        <taxon>Kitasatosporales</taxon>
        <taxon>Streptomycetaceae</taxon>
        <taxon>Streptomyces</taxon>
    </lineage>
</organism>
<name>A0ABN3HS36_9ACTN</name>
<sequence>MGAWFPPVVVAKGHHAPHSARTPRPPAGGSGAASAAARRAETAVPLTGRRTLPSTAGPPVDVRSPGPIMVRGFVPARAWSRLSGSNRRPSLYKSIKGD</sequence>
<proteinExistence type="predicted"/>
<protein>
    <submittedName>
        <fullName evidence="2">Uncharacterized protein</fullName>
    </submittedName>
</protein>
<evidence type="ECO:0000313" key="3">
    <source>
        <dbReference type="Proteomes" id="UP001500058"/>
    </source>
</evidence>
<reference evidence="2 3" key="1">
    <citation type="journal article" date="2019" name="Int. J. Syst. Evol. Microbiol.">
        <title>The Global Catalogue of Microorganisms (GCM) 10K type strain sequencing project: providing services to taxonomists for standard genome sequencing and annotation.</title>
        <authorList>
            <consortium name="The Broad Institute Genomics Platform"/>
            <consortium name="The Broad Institute Genome Sequencing Center for Infectious Disease"/>
            <person name="Wu L."/>
            <person name="Ma J."/>
        </authorList>
    </citation>
    <scope>NUCLEOTIDE SEQUENCE [LARGE SCALE GENOMIC DNA]</scope>
    <source>
        <strain evidence="2 3">JCM 6921</strain>
    </source>
</reference>
<keyword evidence="3" id="KW-1185">Reference proteome</keyword>
<gene>
    <name evidence="2" type="ORF">GCM10010420_07250</name>
</gene>
<feature type="region of interest" description="Disordered" evidence="1">
    <location>
        <begin position="1"/>
        <end position="67"/>
    </location>
</feature>
<evidence type="ECO:0000313" key="2">
    <source>
        <dbReference type="EMBL" id="GAA2386922.1"/>
    </source>
</evidence>
<evidence type="ECO:0000256" key="1">
    <source>
        <dbReference type="SAM" id="MobiDB-lite"/>
    </source>
</evidence>
<accession>A0ABN3HS36</accession>